<evidence type="ECO:0000313" key="5">
    <source>
        <dbReference type="Proteomes" id="UP000276128"/>
    </source>
</evidence>
<comment type="caution">
    <text evidence="4">The sequence shown here is derived from an EMBL/GenBank/DDBJ whole genome shotgun (WGS) entry which is preliminary data.</text>
</comment>
<dbReference type="SUPFAM" id="SSF55729">
    <property type="entry name" value="Acyl-CoA N-acyltransferases (Nat)"/>
    <property type="match status" value="1"/>
</dbReference>
<keyword evidence="2" id="KW-0012">Acyltransferase</keyword>
<dbReference type="Pfam" id="PF00583">
    <property type="entry name" value="Acetyltransf_1"/>
    <property type="match status" value="1"/>
</dbReference>
<organism evidence="4 5">
    <name type="scientific">Paenibacillus whitsoniae</name>
    <dbReference type="NCBI Taxonomy" id="2496558"/>
    <lineage>
        <taxon>Bacteria</taxon>
        <taxon>Bacillati</taxon>
        <taxon>Bacillota</taxon>
        <taxon>Bacilli</taxon>
        <taxon>Bacillales</taxon>
        <taxon>Paenibacillaceae</taxon>
        <taxon>Paenibacillus</taxon>
    </lineage>
</organism>
<dbReference type="InterPro" id="IPR016181">
    <property type="entry name" value="Acyl_CoA_acyltransferase"/>
</dbReference>
<dbReference type="EMBL" id="RXHU01000022">
    <property type="protein sequence ID" value="RTE10243.1"/>
    <property type="molecule type" value="Genomic_DNA"/>
</dbReference>
<dbReference type="OrthoDB" id="9803233at2"/>
<dbReference type="PANTHER" id="PTHR43877:SF2">
    <property type="entry name" value="AMINOALKYLPHOSPHONATE N-ACETYLTRANSFERASE-RELATED"/>
    <property type="match status" value="1"/>
</dbReference>
<keyword evidence="5" id="KW-1185">Reference proteome</keyword>
<protein>
    <submittedName>
        <fullName evidence="4">GNAT family N-acetyltransferase</fullName>
    </submittedName>
</protein>
<name>A0A3S0AD93_9BACL</name>
<dbReference type="CDD" id="cd04301">
    <property type="entry name" value="NAT_SF"/>
    <property type="match status" value="1"/>
</dbReference>
<dbReference type="InterPro" id="IPR000182">
    <property type="entry name" value="GNAT_dom"/>
</dbReference>
<dbReference type="InterPro" id="IPR050832">
    <property type="entry name" value="Bact_Acetyltransf"/>
</dbReference>
<dbReference type="Proteomes" id="UP000276128">
    <property type="component" value="Unassembled WGS sequence"/>
</dbReference>
<gene>
    <name evidence="4" type="ORF">EJQ19_08755</name>
</gene>
<evidence type="ECO:0000256" key="2">
    <source>
        <dbReference type="ARBA" id="ARBA00023315"/>
    </source>
</evidence>
<accession>A0A3S0AD93</accession>
<reference evidence="4 5" key="1">
    <citation type="submission" date="2018-12" db="EMBL/GenBank/DDBJ databases">
        <title>Bacillus ochoae sp. nov., Paenibacillus whitsoniae sp. nov., Paenibacillus spiritus sp. nov. Isolated from the Mars Exploration Rover during spacecraft assembly.</title>
        <authorList>
            <person name="Seuylemezian A."/>
            <person name="Vaishampayan P."/>
        </authorList>
    </citation>
    <scope>NUCLEOTIDE SEQUENCE [LARGE SCALE GENOMIC DNA]</scope>
    <source>
        <strain evidence="4 5">MER 54</strain>
    </source>
</reference>
<dbReference type="Gene3D" id="3.40.630.30">
    <property type="match status" value="1"/>
</dbReference>
<sequence>MSTAINFIVRDAYPSECGKAIELTLEAYRQYEPDFGPTFWESYISNIKSQWERKGDSWRIVAEQEGELIGALLLYPPQEGLYEKLKETIPYPEIRLLGVHSSARGKGVATALIGESARRARQSGAAYLGLHTSNRMPDAVRLYLSLGFEREPRYDFFAADNTTVVEAYRLPLHTANHT</sequence>
<dbReference type="PANTHER" id="PTHR43877">
    <property type="entry name" value="AMINOALKYLPHOSPHONATE N-ACETYLTRANSFERASE-RELATED-RELATED"/>
    <property type="match status" value="1"/>
</dbReference>
<evidence type="ECO:0000259" key="3">
    <source>
        <dbReference type="PROSITE" id="PS51186"/>
    </source>
</evidence>
<keyword evidence="1 4" id="KW-0808">Transferase</keyword>
<proteinExistence type="predicted"/>
<dbReference type="GO" id="GO:0016747">
    <property type="term" value="F:acyltransferase activity, transferring groups other than amino-acyl groups"/>
    <property type="evidence" value="ECO:0007669"/>
    <property type="project" value="InterPro"/>
</dbReference>
<dbReference type="PROSITE" id="PS51186">
    <property type="entry name" value="GNAT"/>
    <property type="match status" value="1"/>
</dbReference>
<evidence type="ECO:0000256" key="1">
    <source>
        <dbReference type="ARBA" id="ARBA00022679"/>
    </source>
</evidence>
<dbReference type="RefSeq" id="WP_126140825.1">
    <property type="nucleotide sequence ID" value="NZ_RXHU01000022.1"/>
</dbReference>
<feature type="domain" description="N-acetyltransferase" evidence="3">
    <location>
        <begin position="7"/>
        <end position="171"/>
    </location>
</feature>
<evidence type="ECO:0000313" key="4">
    <source>
        <dbReference type="EMBL" id="RTE10243.1"/>
    </source>
</evidence>
<dbReference type="AlphaFoldDB" id="A0A3S0AD93"/>